<dbReference type="AlphaFoldDB" id="A0A2R8AQI4"/>
<keyword evidence="5" id="KW-1185">Reference proteome</keyword>
<feature type="signal peptide" evidence="2">
    <location>
        <begin position="1"/>
        <end position="19"/>
    </location>
</feature>
<organism evidence="4 5">
    <name type="scientific">Pseudoprimorskyibacter insulae</name>
    <dbReference type="NCBI Taxonomy" id="1695997"/>
    <lineage>
        <taxon>Bacteria</taxon>
        <taxon>Pseudomonadati</taxon>
        <taxon>Pseudomonadota</taxon>
        <taxon>Alphaproteobacteria</taxon>
        <taxon>Rhodobacterales</taxon>
        <taxon>Paracoccaceae</taxon>
        <taxon>Pseudoprimorskyibacter</taxon>
    </lineage>
</organism>
<keyword evidence="1 2" id="KW-0732">Signal</keyword>
<protein>
    <recommendedName>
        <fullName evidence="3">DUF4174 domain-containing protein</fullName>
    </recommendedName>
</protein>
<feature type="domain" description="DUF4174" evidence="3">
    <location>
        <begin position="35"/>
        <end position="136"/>
    </location>
</feature>
<evidence type="ECO:0000313" key="5">
    <source>
        <dbReference type="Proteomes" id="UP000244904"/>
    </source>
</evidence>
<dbReference type="EMBL" id="OMOJ01000001">
    <property type="protein sequence ID" value="SPF78331.1"/>
    <property type="molecule type" value="Genomic_DNA"/>
</dbReference>
<evidence type="ECO:0000256" key="1">
    <source>
        <dbReference type="ARBA" id="ARBA00022729"/>
    </source>
</evidence>
<accession>A0A2R8AQI4</accession>
<dbReference type="RefSeq" id="WP_108884980.1">
    <property type="nucleotide sequence ID" value="NZ_OMOJ01000001.1"/>
</dbReference>
<dbReference type="Proteomes" id="UP000244904">
    <property type="component" value="Unassembled WGS sequence"/>
</dbReference>
<sequence>MKTRFAFVVALLLGMPALAADAPDALIRPVGDAVLDQFAWVARPVIVFADSAADPRYIRQIELLEAEEQALRDRDVVVLTDTDPAARSAVRQALRPRGFALVLVGKDGKVALRKPTPWHVRELTRVIDKMPLRQQELREAREAE</sequence>
<dbReference type="InterPro" id="IPR025232">
    <property type="entry name" value="DUF4174"/>
</dbReference>
<name>A0A2R8AQI4_9RHOB</name>
<evidence type="ECO:0000313" key="4">
    <source>
        <dbReference type="EMBL" id="SPF78331.1"/>
    </source>
</evidence>
<feature type="chain" id="PRO_5015314105" description="DUF4174 domain-containing protein" evidence="2">
    <location>
        <begin position="20"/>
        <end position="144"/>
    </location>
</feature>
<dbReference type="OrthoDB" id="7362103at2"/>
<gene>
    <name evidence="4" type="ORF">PRI8871_00927</name>
</gene>
<reference evidence="5" key="1">
    <citation type="submission" date="2018-03" db="EMBL/GenBank/DDBJ databases">
        <authorList>
            <person name="Rodrigo-Torres L."/>
            <person name="Arahal R. D."/>
            <person name="Lucena T."/>
        </authorList>
    </citation>
    <scope>NUCLEOTIDE SEQUENCE [LARGE SCALE GENOMIC DNA]</scope>
    <source>
        <strain evidence="5">CECT 8871</strain>
    </source>
</reference>
<dbReference type="Pfam" id="PF13778">
    <property type="entry name" value="DUF4174"/>
    <property type="match status" value="1"/>
</dbReference>
<evidence type="ECO:0000259" key="3">
    <source>
        <dbReference type="Pfam" id="PF13778"/>
    </source>
</evidence>
<proteinExistence type="predicted"/>
<evidence type="ECO:0000256" key="2">
    <source>
        <dbReference type="SAM" id="SignalP"/>
    </source>
</evidence>